<accession>A0ABT8B631</accession>
<name>A0ABT8B631_9NEIS</name>
<proteinExistence type="predicted"/>
<gene>
    <name evidence="1" type="ORF">QWZ03_12980</name>
</gene>
<reference evidence="1" key="1">
    <citation type="journal article" date="2014" name="Int. J. Syst. Evol. Microbiol.">
        <title>Complete genome of a new Firmicutes species belonging to the dominant human colonic microbiota ('Ruminococcus bicirculans') reveals two chromosomes and a selective capacity to utilize plant glucans.</title>
        <authorList>
            <consortium name="NISC Comparative Sequencing Program"/>
            <person name="Wegmann U."/>
            <person name="Louis P."/>
            <person name="Goesmann A."/>
            <person name="Henrissat B."/>
            <person name="Duncan S.H."/>
            <person name="Flint H.J."/>
        </authorList>
    </citation>
    <scope>NUCLEOTIDE SEQUENCE</scope>
    <source>
        <strain evidence="1">CECT 7703</strain>
    </source>
</reference>
<organism evidence="1 2">
    <name type="scientific">Chitinimonas viridis</name>
    <dbReference type="NCBI Taxonomy" id="664880"/>
    <lineage>
        <taxon>Bacteria</taxon>
        <taxon>Pseudomonadati</taxon>
        <taxon>Pseudomonadota</taxon>
        <taxon>Betaproteobacteria</taxon>
        <taxon>Neisseriales</taxon>
        <taxon>Chitinibacteraceae</taxon>
        <taxon>Chitinimonas</taxon>
    </lineage>
</organism>
<sequence>MLDTFGHAGVSFPVAWKRSCRGFDRDGFTGMMQLYGFYAFRHPGLIRWVDSIIEPVERHGLRNTCLYGIVEDISAQPEHAWRAVAVCKKVIQALAGDDKENHCVVRCLIIDGDCRWAIADGNTPPELGEQGRR</sequence>
<dbReference type="RefSeq" id="WP_290333106.1">
    <property type="nucleotide sequence ID" value="NZ_JAUFPU010000010.1"/>
</dbReference>
<keyword evidence="2" id="KW-1185">Reference proteome</keyword>
<evidence type="ECO:0000313" key="1">
    <source>
        <dbReference type="EMBL" id="MDN3577687.1"/>
    </source>
</evidence>
<reference evidence="1" key="2">
    <citation type="submission" date="2023-06" db="EMBL/GenBank/DDBJ databases">
        <authorList>
            <person name="Lucena T."/>
            <person name="Sun Q."/>
        </authorList>
    </citation>
    <scope>NUCLEOTIDE SEQUENCE</scope>
    <source>
        <strain evidence="1">CECT 7703</strain>
    </source>
</reference>
<protein>
    <submittedName>
        <fullName evidence="1">Uncharacterized protein</fullName>
    </submittedName>
</protein>
<evidence type="ECO:0000313" key="2">
    <source>
        <dbReference type="Proteomes" id="UP001180081"/>
    </source>
</evidence>
<dbReference type="EMBL" id="JAUFPU010000010">
    <property type="protein sequence ID" value="MDN3577687.1"/>
    <property type="molecule type" value="Genomic_DNA"/>
</dbReference>
<dbReference type="Proteomes" id="UP001180081">
    <property type="component" value="Unassembled WGS sequence"/>
</dbReference>
<comment type="caution">
    <text evidence="1">The sequence shown here is derived from an EMBL/GenBank/DDBJ whole genome shotgun (WGS) entry which is preliminary data.</text>
</comment>